<evidence type="ECO:0000256" key="1">
    <source>
        <dbReference type="SAM" id="Phobius"/>
    </source>
</evidence>
<dbReference type="EMBL" id="CABIKM010000046">
    <property type="protein sequence ID" value="VUZ86200.1"/>
    <property type="molecule type" value="Genomic_DNA"/>
</dbReference>
<keyword evidence="1" id="KW-1133">Transmembrane helix</keyword>
<dbReference type="Proteomes" id="UP000334340">
    <property type="component" value="Unassembled WGS sequence"/>
</dbReference>
<sequence length="183" mass="20447">MGVKFVLQGGDPFAFLFVPPAALMGTVVGAVRAMPAAEFDAKAQALRTAMEELKVPETFRRCVADRLQELTSTPGSRVMFEEPASTTLEVIVEQVGLTGAVEPINPPLSFVLTERTRLIRVSDGAELYGHWLTYRGRLRSLEEWFVQNSINSMLLREEADRACRELAERLVDEVFLLYRPGTE</sequence>
<proteinExistence type="predicted"/>
<keyword evidence="1" id="KW-0472">Membrane</keyword>
<reference evidence="2 3" key="1">
    <citation type="submission" date="2019-07" db="EMBL/GenBank/DDBJ databases">
        <authorList>
            <person name="Cremers G."/>
        </authorList>
    </citation>
    <scope>NUCLEOTIDE SEQUENCE [LARGE SCALE GENOMIC DNA]</scope>
</reference>
<evidence type="ECO:0000313" key="2">
    <source>
        <dbReference type="EMBL" id="VUZ86200.1"/>
    </source>
</evidence>
<dbReference type="AlphaFoldDB" id="A0A564ZLI4"/>
<protein>
    <submittedName>
        <fullName evidence="2">Uncharacterized protein</fullName>
    </submittedName>
</protein>
<keyword evidence="1" id="KW-0812">Transmembrane</keyword>
<name>A0A564ZLI4_9BACT</name>
<feature type="transmembrane region" description="Helical" evidence="1">
    <location>
        <begin position="12"/>
        <end position="31"/>
    </location>
</feature>
<evidence type="ECO:0000313" key="3">
    <source>
        <dbReference type="Proteomes" id="UP000334340"/>
    </source>
</evidence>
<gene>
    <name evidence="2" type="ORF">MELA_02597</name>
</gene>
<organism evidence="2 3">
    <name type="scientific">Candidatus Methylomirabilis lanthanidiphila</name>
    <dbReference type="NCBI Taxonomy" id="2211376"/>
    <lineage>
        <taxon>Bacteria</taxon>
        <taxon>Candidatus Methylomirabilota</taxon>
        <taxon>Candidatus Methylomirabilia</taxon>
        <taxon>Candidatus Methylomirabilales</taxon>
        <taxon>Candidatus Methylomirabilaceae</taxon>
        <taxon>Candidatus Methylomirabilis</taxon>
    </lineage>
</organism>
<accession>A0A564ZLI4</accession>
<keyword evidence="3" id="KW-1185">Reference proteome</keyword>